<dbReference type="AlphaFoldDB" id="A0A6B3NEF2"/>
<dbReference type="EMBL" id="JAAHFQ010000834">
    <property type="protein sequence ID" value="NER31489.1"/>
    <property type="molecule type" value="Genomic_DNA"/>
</dbReference>
<gene>
    <name evidence="2" type="ORF">F6J89_28705</name>
</gene>
<keyword evidence="1" id="KW-1133">Transmembrane helix</keyword>
<evidence type="ECO:0000313" key="2">
    <source>
        <dbReference type="EMBL" id="NER31489.1"/>
    </source>
</evidence>
<protein>
    <submittedName>
        <fullName evidence="2">Uncharacterized protein</fullName>
    </submittedName>
</protein>
<accession>A0A6B3NEF2</accession>
<evidence type="ECO:0000256" key="1">
    <source>
        <dbReference type="SAM" id="Phobius"/>
    </source>
</evidence>
<sequence length="237" mass="26531">MKLKAPAEIIPETKNKIVIGQLGLSLAFLILSFAFLQQSISNKNLSQRKVTFVQLADGTSRRIEERDGNYRDAKTIKNFVGSWLSLTFSWNGKISGTGEPDPGIKLENGGRVPVNTWAASLAMEAEFGKSFLKELAKLVPSEVFAGNLESAVYVEYYSEPRQTSTTTWEIDVIATRILLDNNRGEERIDFNKTFTLKAVEVPASPLENNANKVEQLIYQMRSSELEIQSIVNFHPNQ</sequence>
<keyword evidence="1" id="KW-0472">Membrane</keyword>
<keyword evidence="1" id="KW-0812">Transmembrane</keyword>
<name>A0A6B3NEF2_9CYAN</name>
<comment type="caution">
    <text evidence="2">The sequence shown here is derived from an EMBL/GenBank/DDBJ whole genome shotgun (WGS) entry which is preliminary data.</text>
</comment>
<proteinExistence type="predicted"/>
<organism evidence="2">
    <name type="scientific">Symploca sp. SIO1C4</name>
    <dbReference type="NCBI Taxonomy" id="2607765"/>
    <lineage>
        <taxon>Bacteria</taxon>
        <taxon>Bacillati</taxon>
        <taxon>Cyanobacteriota</taxon>
        <taxon>Cyanophyceae</taxon>
        <taxon>Coleofasciculales</taxon>
        <taxon>Coleofasciculaceae</taxon>
        <taxon>Symploca</taxon>
    </lineage>
</organism>
<reference evidence="2" key="1">
    <citation type="submission" date="2019-11" db="EMBL/GenBank/DDBJ databases">
        <title>Genomic insights into an expanded diversity of filamentous marine cyanobacteria reveals the extraordinary biosynthetic potential of Moorea and Okeania.</title>
        <authorList>
            <person name="Ferreira Leao T."/>
            <person name="Wang M."/>
            <person name="Moss N."/>
            <person name="Da Silva R."/>
            <person name="Sanders J."/>
            <person name="Nurk S."/>
            <person name="Gurevich A."/>
            <person name="Humphrey G."/>
            <person name="Reher R."/>
            <person name="Zhu Q."/>
            <person name="Belda-Ferre P."/>
            <person name="Glukhov E."/>
            <person name="Rex R."/>
            <person name="Dorrestein P.C."/>
            <person name="Knight R."/>
            <person name="Pevzner P."/>
            <person name="Gerwick W.H."/>
            <person name="Gerwick L."/>
        </authorList>
    </citation>
    <scope>NUCLEOTIDE SEQUENCE</scope>
    <source>
        <strain evidence="2">SIO1C4</strain>
    </source>
</reference>
<feature type="transmembrane region" description="Helical" evidence="1">
    <location>
        <begin position="17"/>
        <end position="36"/>
    </location>
</feature>